<evidence type="ECO:0000259" key="2">
    <source>
        <dbReference type="Pfam" id="PF12172"/>
    </source>
</evidence>
<dbReference type="SUPFAM" id="SSF50249">
    <property type="entry name" value="Nucleic acid-binding proteins"/>
    <property type="match status" value="1"/>
</dbReference>
<evidence type="ECO:0000313" key="3">
    <source>
        <dbReference type="EMBL" id="MFC3229336.1"/>
    </source>
</evidence>
<evidence type="ECO:0000259" key="1">
    <source>
        <dbReference type="Pfam" id="PF01796"/>
    </source>
</evidence>
<reference evidence="4" key="1">
    <citation type="journal article" date="2019" name="Int. J. Syst. Evol. Microbiol.">
        <title>The Global Catalogue of Microorganisms (GCM) 10K type strain sequencing project: providing services to taxonomists for standard genome sequencing and annotation.</title>
        <authorList>
            <consortium name="The Broad Institute Genomics Platform"/>
            <consortium name="The Broad Institute Genome Sequencing Center for Infectious Disease"/>
            <person name="Wu L."/>
            <person name="Ma J."/>
        </authorList>
    </citation>
    <scope>NUCLEOTIDE SEQUENCE [LARGE SCALE GENOMIC DNA]</scope>
    <source>
        <strain evidence="4">KCTC 42964</strain>
    </source>
</reference>
<accession>A0ABV7L3V0</accession>
<dbReference type="InterPro" id="IPR052513">
    <property type="entry name" value="Thioester_dehydratase-like"/>
</dbReference>
<dbReference type="Proteomes" id="UP001595528">
    <property type="component" value="Unassembled WGS sequence"/>
</dbReference>
<dbReference type="PANTHER" id="PTHR34075">
    <property type="entry name" value="BLR3430 PROTEIN"/>
    <property type="match status" value="1"/>
</dbReference>
<protein>
    <submittedName>
        <fullName evidence="3">Zn-ribbon domain-containing OB-fold protein</fullName>
    </submittedName>
</protein>
<gene>
    <name evidence="3" type="ORF">ACFOGJ_18965</name>
</gene>
<feature type="domain" description="ChsH2 C-terminal OB-fold" evidence="1">
    <location>
        <begin position="52"/>
        <end position="119"/>
    </location>
</feature>
<organism evidence="3 4">
    <name type="scientific">Marinibaculum pumilum</name>
    <dbReference type="NCBI Taxonomy" id="1766165"/>
    <lineage>
        <taxon>Bacteria</taxon>
        <taxon>Pseudomonadati</taxon>
        <taxon>Pseudomonadota</taxon>
        <taxon>Alphaproteobacteria</taxon>
        <taxon>Rhodospirillales</taxon>
        <taxon>Rhodospirillaceae</taxon>
        <taxon>Marinibaculum</taxon>
    </lineage>
</organism>
<feature type="domain" description="ChsH2 rubredoxin-like zinc ribbon" evidence="2">
    <location>
        <begin position="15"/>
        <end position="49"/>
    </location>
</feature>
<proteinExistence type="predicted"/>
<dbReference type="Pfam" id="PF12172">
    <property type="entry name" value="zf-ChsH2"/>
    <property type="match status" value="1"/>
</dbReference>
<dbReference type="Gene3D" id="6.10.30.10">
    <property type="match status" value="1"/>
</dbReference>
<dbReference type="Pfam" id="PF01796">
    <property type="entry name" value="OB_ChsH2_C"/>
    <property type="match status" value="1"/>
</dbReference>
<evidence type="ECO:0000313" key="4">
    <source>
        <dbReference type="Proteomes" id="UP001595528"/>
    </source>
</evidence>
<dbReference type="RefSeq" id="WP_379903430.1">
    <property type="nucleotide sequence ID" value="NZ_JBHRTR010000031.1"/>
</dbReference>
<name>A0ABV7L3V0_9PROT</name>
<dbReference type="PANTHER" id="PTHR34075:SF5">
    <property type="entry name" value="BLR3430 PROTEIN"/>
    <property type="match status" value="1"/>
</dbReference>
<comment type="caution">
    <text evidence="3">The sequence shown here is derived from an EMBL/GenBank/DDBJ whole genome shotgun (WGS) entry which is preliminary data.</text>
</comment>
<dbReference type="InterPro" id="IPR002878">
    <property type="entry name" value="ChsH2_C"/>
</dbReference>
<dbReference type="InterPro" id="IPR012340">
    <property type="entry name" value="NA-bd_OB-fold"/>
</dbReference>
<sequence>MDEIDIKAPEFAGFFEAARQGALAFPKCGSCRRFHWYPMKACPHCRSRDIAWQKVEGTGTVFSWTAVRHAFDPAYKERLPYIVALLEFDDAPGIRLVTNVEEVAPEAMRIGDRMRPRFHDSGKVTFHPAQA</sequence>
<dbReference type="EMBL" id="JBHRTR010000031">
    <property type="protein sequence ID" value="MFC3229336.1"/>
    <property type="molecule type" value="Genomic_DNA"/>
</dbReference>
<dbReference type="InterPro" id="IPR022002">
    <property type="entry name" value="ChsH2_Znr"/>
</dbReference>
<keyword evidence="4" id="KW-1185">Reference proteome</keyword>